<protein>
    <submittedName>
        <fullName evidence="1">Uncharacterized protein</fullName>
    </submittedName>
</protein>
<gene>
    <name evidence="1" type="ORF">MM415A01711_0013</name>
</gene>
<dbReference type="EMBL" id="MT142184">
    <property type="protein sequence ID" value="QJA75771.1"/>
    <property type="molecule type" value="Genomic_DNA"/>
</dbReference>
<dbReference type="AlphaFoldDB" id="A0A6M3K2B9"/>
<accession>A0A6M3K2B9</accession>
<organism evidence="1">
    <name type="scientific">viral metagenome</name>
    <dbReference type="NCBI Taxonomy" id="1070528"/>
    <lineage>
        <taxon>unclassified sequences</taxon>
        <taxon>metagenomes</taxon>
        <taxon>organismal metagenomes</taxon>
    </lineage>
</organism>
<proteinExistence type="predicted"/>
<name>A0A6M3K2B9_9ZZZZ</name>
<reference evidence="1" key="1">
    <citation type="submission" date="2020-03" db="EMBL/GenBank/DDBJ databases">
        <title>The deep terrestrial virosphere.</title>
        <authorList>
            <person name="Holmfeldt K."/>
            <person name="Nilsson E."/>
            <person name="Simone D."/>
            <person name="Lopez-Fernandez M."/>
            <person name="Wu X."/>
            <person name="de Brujin I."/>
            <person name="Lundin D."/>
            <person name="Andersson A."/>
            <person name="Bertilsson S."/>
            <person name="Dopson M."/>
        </authorList>
    </citation>
    <scope>NUCLEOTIDE SEQUENCE</scope>
    <source>
        <strain evidence="1">MM415A01711</strain>
    </source>
</reference>
<sequence length="70" mass="8209">MATRRYRLKYPAPTNSERWKCNWLDCAGGMGLAGSGICSWGGEWWKKDCPNFQTNTEFEKFYPQKRRGLK</sequence>
<evidence type="ECO:0000313" key="1">
    <source>
        <dbReference type="EMBL" id="QJA75771.1"/>
    </source>
</evidence>